<protein>
    <recommendedName>
        <fullName evidence="1">Tf2-1-like SH3-like domain-containing protein</fullName>
    </recommendedName>
</protein>
<evidence type="ECO:0000259" key="1">
    <source>
        <dbReference type="Pfam" id="PF24626"/>
    </source>
</evidence>
<name>M4B791_HYAAE</name>
<dbReference type="AlphaFoldDB" id="M4B791"/>
<dbReference type="Proteomes" id="UP000011713">
    <property type="component" value="Unassembled WGS sequence"/>
</dbReference>
<proteinExistence type="predicted"/>
<accession>M4B791</accession>
<dbReference type="EnsemblProtists" id="HpaT802143">
    <property type="protein sequence ID" value="HpaP802143"/>
    <property type="gene ID" value="HpaG802143"/>
</dbReference>
<evidence type="ECO:0000313" key="2">
    <source>
        <dbReference type="EnsemblProtists" id="HpaP802143"/>
    </source>
</evidence>
<reference evidence="2" key="2">
    <citation type="submission" date="2015-06" db="UniProtKB">
        <authorList>
            <consortium name="EnsemblProtists"/>
        </authorList>
    </citation>
    <scope>IDENTIFICATION</scope>
    <source>
        <strain evidence="2">Emoy2</strain>
    </source>
</reference>
<sequence>MPVLLDDNAISLSASSTHNRPLGGVIGELDAKSVSKAQRFVDERLAITRKVRDAMASAQDNQKQYADQHGRKNNEHFGVGDKVLLTIPRFNGPFTVVEEVEDLNYRLTLTPYMKTHPVFYVGRLKRYVNPQEITYPHQSNNTDGDADRDSSVITDQATWKTRNFPCTSEGSV</sequence>
<dbReference type="EMBL" id="JH597778">
    <property type="status" value="NOT_ANNOTATED_CDS"/>
    <property type="molecule type" value="Genomic_DNA"/>
</dbReference>
<evidence type="ECO:0000313" key="3">
    <source>
        <dbReference type="Proteomes" id="UP000011713"/>
    </source>
</evidence>
<dbReference type="Pfam" id="PF24626">
    <property type="entry name" value="SH3_Tf2-1"/>
    <property type="match status" value="1"/>
</dbReference>
<feature type="domain" description="Tf2-1-like SH3-like" evidence="1">
    <location>
        <begin position="88"/>
        <end position="128"/>
    </location>
</feature>
<organism evidence="2 3">
    <name type="scientific">Hyaloperonospora arabidopsidis (strain Emoy2)</name>
    <name type="common">Downy mildew agent</name>
    <name type="synonym">Peronospora arabidopsidis</name>
    <dbReference type="NCBI Taxonomy" id="559515"/>
    <lineage>
        <taxon>Eukaryota</taxon>
        <taxon>Sar</taxon>
        <taxon>Stramenopiles</taxon>
        <taxon>Oomycota</taxon>
        <taxon>Peronosporomycetes</taxon>
        <taxon>Peronosporales</taxon>
        <taxon>Peronosporaceae</taxon>
        <taxon>Hyaloperonospora</taxon>
    </lineage>
</organism>
<dbReference type="VEuPathDB" id="FungiDB:HpaG802143"/>
<keyword evidence="3" id="KW-1185">Reference proteome</keyword>
<reference evidence="3" key="1">
    <citation type="journal article" date="2010" name="Science">
        <title>Signatures of adaptation to obligate biotrophy in the Hyaloperonospora arabidopsidis genome.</title>
        <authorList>
            <person name="Baxter L."/>
            <person name="Tripathy S."/>
            <person name="Ishaque N."/>
            <person name="Boot N."/>
            <person name="Cabral A."/>
            <person name="Kemen E."/>
            <person name="Thines M."/>
            <person name="Ah-Fong A."/>
            <person name="Anderson R."/>
            <person name="Badejoko W."/>
            <person name="Bittner-Eddy P."/>
            <person name="Boore J.L."/>
            <person name="Chibucos M.C."/>
            <person name="Coates M."/>
            <person name="Dehal P."/>
            <person name="Delehaunty K."/>
            <person name="Dong S."/>
            <person name="Downton P."/>
            <person name="Dumas B."/>
            <person name="Fabro G."/>
            <person name="Fronick C."/>
            <person name="Fuerstenberg S.I."/>
            <person name="Fulton L."/>
            <person name="Gaulin E."/>
            <person name="Govers F."/>
            <person name="Hughes L."/>
            <person name="Humphray S."/>
            <person name="Jiang R.H."/>
            <person name="Judelson H."/>
            <person name="Kamoun S."/>
            <person name="Kyung K."/>
            <person name="Meijer H."/>
            <person name="Minx P."/>
            <person name="Morris P."/>
            <person name="Nelson J."/>
            <person name="Phuntumart V."/>
            <person name="Qutob D."/>
            <person name="Rehmany A."/>
            <person name="Rougon-Cardoso A."/>
            <person name="Ryden P."/>
            <person name="Torto-Alalibo T."/>
            <person name="Studholme D."/>
            <person name="Wang Y."/>
            <person name="Win J."/>
            <person name="Wood J."/>
            <person name="Clifton S.W."/>
            <person name="Rogers J."/>
            <person name="Van den Ackerveken G."/>
            <person name="Jones J.D."/>
            <person name="McDowell J.M."/>
            <person name="Beynon J."/>
            <person name="Tyler B.M."/>
        </authorList>
    </citation>
    <scope>NUCLEOTIDE SEQUENCE [LARGE SCALE GENOMIC DNA]</scope>
    <source>
        <strain evidence="3">Emoy2</strain>
    </source>
</reference>
<dbReference type="HOGENOM" id="CLU_1558205_0_0_1"/>
<dbReference type="STRING" id="559515.M4B791"/>
<dbReference type="InterPro" id="IPR056924">
    <property type="entry name" value="SH3_Tf2-1"/>
</dbReference>
<dbReference type="InParanoid" id="M4B791"/>